<accession>A0ABD4X1Y3</accession>
<dbReference type="Pfam" id="PF01738">
    <property type="entry name" value="DLH"/>
    <property type="match status" value="1"/>
</dbReference>
<gene>
    <name evidence="2" type="ORF">PVE99_29790</name>
</gene>
<organism evidence="2 3">
    <name type="scientific">Priestia megaterium</name>
    <name type="common">Bacillus megaterium</name>
    <dbReference type="NCBI Taxonomy" id="1404"/>
    <lineage>
        <taxon>Bacteria</taxon>
        <taxon>Bacillati</taxon>
        <taxon>Bacillota</taxon>
        <taxon>Bacilli</taxon>
        <taxon>Bacillales</taxon>
        <taxon>Bacillaceae</taxon>
        <taxon>Priestia</taxon>
    </lineage>
</organism>
<evidence type="ECO:0000259" key="1">
    <source>
        <dbReference type="Pfam" id="PF01738"/>
    </source>
</evidence>
<keyword evidence="2" id="KW-0378">Hydrolase</keyword>
<dbReference type="EMBL" id="JARAOX010000233">
    <property type="protein sequence ID" value="MDD9786555.1"/>
    <property type="molecule type" value="Genomic_DNA"/>
</dbReference>
<dbReference type="Proteomes" id="UP001213771">
    <property type="component" value="Unassembled WGS sequence"/>
</dbReference>
<protein>
    <submittedName>
        <fullName evidence="2">Dienelactone hydrolase family protein</fullName>
    </submittedName>
</protein>
<sequence>MKNHNMAIVLVHEIYGVNEHMKYMKEILSKLGIDIICPNLLHKEIPYSYSEEEFAYENFTQNVGFEKGVQQINQVIAELKQQ</sequence>
<feature type="domain" description="Dienelactone hydrolase" evidence="1">
    <location>
        <begin position="5"/>
        <end position="81"/>
    </location>
</feature>
<proteinExistence type="predicted"/>
<reference evidence="2 3" key="1">
    <citation type="submission" date="2023-02" db="EMBL/GenBank/DDBJ databases">
        <authorList>
            <person name="Olszewska D."/>
        </authorList>
    </citation>
    <scope>NUCLEOTIDE SEQUENCE [LARGE SCALE GENOMIC DNA]</scope>
    <source>
        <strain evidence="2 3">FDU301</strain>
    </source>
</reference>
<comment type="caution">
    <text evidence="2">The sequence shown here is derived from an EMBL/GenBank/DDBJ whole genome shotgun (WGS) entry which is preliminary data.</text>
</comment>
<dbReference type="GO" id="GO:0016787">
    <property type="term" value="F:hydrolase activity"/>
    <property type="evidence" value="ECO:0007669"/>
    <property type="project" value="UniProtKB-KW"/>
</dbReference>
<dbReference type="Gene3D" id="3.40.50.1820">
    <property type="entry name" value="alpha/beta hydrolase"/>
    <property type="match status" value="1"/>
</dbReference>
<name>A0ABD4X1Y3_PRIMG</name>
<dbReference type="AlphaFoldDB" id="A0ABD4X1Y3"/>
<dbReference type="InterPro" id="IPR029058">
    <property type="entry name" value="AB_hydrolase_fold"/>
</dbReference>
<dbReference type="InterPro" id="IPR002925">
    <property type="entry name" value="Dienelactn_hydro"/>
</dbReference>
<evidence type="ECO:0000313" key="2">
    <source>
        <dbReference type="EMBL" id="MDD9786555.1"/>
    </source>
</evidence>
<dbReference type="SUPFAM" id="SSF53474">
    <property type="entry name" value="alpha/beta-Hydrolases"/>
    <property type="match status" value="1"/>
</dbReference>
<dbReference type="RefSeq" id="WP_057274241.1">
    <property type="nucleotide sequence ID" value="NZ_JARAOX010000233.1"/>
</dbReference>
<evidence type="ECO:0000313" key="3">
    <source>
        <dbReference type="Proteomes" id="UP001213771"/>
    </source>
</evidence>